<evidence type="ECO:0008006" key="4">
    <source>
        <dbReference type="Google" id="ProtNLM"/>
    </source>
</evidence>
<keyword evidence="3" id="KW-1185">Reference proteome</keyword>
<evidence type="ECO:0000313" key="3">
    <source>
        <dbReference type="Proteomes" id="UP000825935"/>
    </source>
</evidence>
<protein>
    <recommendedName>
        <fullName evidence="4">VQ domain-containing protein</fullName>
    </recommendedName>
</protein>
<proteinExistence type="predicted"/>
<dbReference type="Proteomes" id="UP000825935">
    <property type="component" value="Chromosome 29"/>
</dbReference>
<evidence type="ECO:0000313" key="2">
    <source>
        <dbReference type="EMBL" id="KAH7291952.1"/>
    </source>
</evidence>
<dbReference type="EMBL" id="CM035434">
    <property type="protein sequence ID" value="KAH7291952.1"/>
    <property type="molecule type" value="Genomic_DNA"/>
</dbReference>
<gene>
    <name evidence="2" type="ORF">KP509_29G043300</name>
</gene>
<name>A0A8T2R6C2_CERRI</name>
<accession>A0A8T2R6C2</accession>
<reference evidence="2" key="1">
    <citation type="submission" date="2021-08" db="EMBL/GenBank/DDBJ databases">
        <title>WGS assembly of Ceratopteris richardii.</title>
        <authorList>
            <person name="Marchant D.B."/>
            <person name="Chen G."/>
            <person name="Jenkins J."/>
            <person name="Shu S."/>
            <person name="Leebens-Mack J."/>
            <person name="Grimwood J."/>
            <person name="Schmutz J."/>
            <person name="Soltis P."/>
            <person name="Soltis D."/>
            <person name="Chen Z.-H."/>
        </authorList>
    </citation>
    <scope>NUCLEOTIDE SEQUENCE</scope>
    <source>
        <strain evidence="2">Whitten #5841</strain>
        <tissue evidence="2">Leaf</tissue>
    </source>
</reference>
<comment type="caution">
    <text evidence="2">The sequence shown here is derived from an EMBL/GenBank/DDBJ whole genome shotgun (WGS) entry which is preliminary data.</text>
</comment>
<evidence type="ECO:0000256" key="1">
    <source>
        <dbReference type="SAM" id="MobiDB-lite"/>
    </source>
</evidence>
<sequence length="238" mass="26257">MNFEEASEDCILECTRRKKTRKNGREAMTATAEHPQPTPSRDLSTTAFKRDPIIIYSYPPKTIRVCSSHFSSVVQSLTGEAATALRPWRRGCPCFCSSPLGKRKSSAQAASPTSKAAAIIQPGDSVPDAKVPHRHCPGASGDRIAQAALIRPIPRYVACTSPPIFNRPYHHDEGDDLVYSNIEQPGIGHQQGSFVSPAAYNSEREGPQWKIPNIYEEHIKSSYYASINSPSYIDDRVL</sequence>
<feature type="region of interest" description="Disordered" evidence="1">
    <location>
        <begin position="21"/>
        <end position="44"/>
    </location>
</feature>
<dbReference type="AlphaFoldDB" id="A0A8T2R6C2"/>
<organism evidence="2 3">
    <name type="scientific">Ceratopteris richardii</name>
    <name type="common">Triangle waterfern</name>
    <dbReference type="NCBI Taxonomy" id="49495"/>
    <lineage>
        <taxon>Eukaryota</taxon>
        <taxon>Viridiplantae</taxon>
        <taxon>Streptophyta</taxon>
        <taxon>Embryophyta</taxon>
        <taxon>Tracheophyta</taxon>
        <taxon>Polypodiopsida</taxon>
        <taxon>Polypodiidae</taxon>
        <taxon>Polypodiales</taxon>
        <taxon>Pteridineae</taxon>
        <taxon>Pteridaceae</taxon>
        <taxon>Parkerioideae</taxon>
        <taxon>Ceratopteris</taxon>
    </lineage>
</organism>